<dbReference type="PROSITE" id="PS51462">
    <property type="entry name" value="NUDIX"/>
    <property type="match status" value="1"/>
</dbReference>
<dbReference type="InterPro" id="IPR015797">
    <property type="entry name" value="NUDIX_hydrolase-like_dom_sf"/>
</dbReference>
<dbReference type="PANTHER" id="PTHR43046">
    <property type="entry name" value="GDP-MANNOSE MANNOSYL HYDROLASE"/>
    <property type="match status" value="1"/>
</dbReference>
<evidence type="ECO:0000313" key="6">
    <source>
        <dbReference type="Proteomes" id="UP000635726"/>
    </source>
</evidence>
<dbReference type="InterPro" id="IPR000086">
    <property type="entry name" value="NUDIX_hydrolase_dom"/>
</dbReference>
<dbReference type="InterPro" id="IPR020476">
    <property type="entry name" value="Nudix_hydrolase"/>
</dbReference>
<dbReference type="AlphaFoldDB" id="A0A917PEP2"/>
<reference evidence="5" key="2">
    <citation type="submission" date="2020-09" db="EMBL/GenBank/DDBJ databases">
        <authorList>
            <person name="Sun Q."/>
            <person name="Ohkuma M."/>
        </authorList>
    </citation>
    <scope>NUCLEOTIDE SEQUENCE</scope>
    <source>
        <strain evidence="5">JCM 14371</strain>
    </source>
</reference>
<dbReference type="RefSeq" id="WP_188962203.1">
    <property type="nucleotide sequence ID" value="NZ_BMOE01000004.1"/>
</dbReference>
<comment type="cofactor">
    <cofactor evidence="1">
        <name>Mg(2+)</name>
        <dbReference type="ChEBI" id="CHEBI:18420"/>
    </cofactor>
</comment>
<dbReference type="Gene3D" id="3.90.79.10">
    <property type="entry name" value="Nucleoside Triphosphate Pyrophosphohydrolase"/>
    <property type="match status" value="1"/>
</dbReference>
<dbReference type="CDD" id="cd18874">
    <property type="entry name" value="NUDIX_Hydrolase"/>
    <property type="match status" value="1"/>
</dbReference>
<gene>
    <name evidence="5" type="ORF">GCM10008939_16720</name>
</gene>
<dbReference type="PRINTS" id="PR00502">
    <property type="entry name" value="NUDIXFAMILY"/>
</dbReference>
<dbReference type="PANTHER" id="PTHR43046:SF12">
    <property type="entry name" value="GDP-MANNOSE MANNOSYL HYDROLASE"/>
    <property type="match status" value="1"/>
</dbReference>
<evidence type="ECO:0000256" key="1">
    <source>
        <dbReference type="ARBA" id="ARBA00001946"/>
    </source>
</evidence>
<organism evidence="5 6">
    <name type="scientific">Deinococcus aquiradiocola</name>
    <dbReference type="NCBI Taxonomy" id="393059"/>
    <lineage>
        <taxon>Bacteria</taxon>
        <taxon>Thermotogati</taxon>
        <taxon>Deinococcota</taxon>
        <taxon>Deinococci</taxon>
        <taxon>Deinococcales</taxon>
        <taxon>Deinococcaceae</taxon>
        <taxon>Deinococcus</taxon>
    </lineage>
</organism>
<keyword evidence="2" id="KW-0378">Hydrolase</keyword>
<sequence length="149" mass="16715">MNVPAPESASPPSTPARRPLLCVGALVRGPDGRYLIVRTTKWRGAWGVPGGKVEWGETLEQATVREFREEVGLALQDLMYVQAQEAVLSEEFREPSHMMLMDFLARTDDTDVRPNEEIEAWAWVTLEEAAGYPLNSFTRTLVARAQERA</sequence>
<protein>
    <submittedName>
        <fullName evidence="5">DNA mismatch repair protein MutT</fullName>
    </submittedName>
</protein>
<dbReference type="Pfam" id="PF00293">
    <property type="entry name" value="NUDIX"/>
    <property type="match status" value="1"/>
</dbReference>
<evidence type="ECO:0000313" key="5">
    <source>
        <dbReference type="EMBL" id="GGJ73006.1"/>
    </source>
</evidence>
<evidence type="ECO:0000259" key="4">
    <source>
        <dbReference type="PROSITE" id="PS51462"/>
    </source>
</evidence>
<dbReference type="GO" id="GO:0016787">
    <property type="term" value="F:hydrolase activity"/>
    <property type="evidence" value="ECO:0007669"/>
    <property type="project" value="UniProtKB-KW"/>
</dbReference>
<dbReference type="EMBL" id="BMOE01000004">
    <property type="protein sequence ID" value="GGJ73006.1"/>
    <property type="molecule type" value="Genomic_DNA"/>
</dbReference>
<feature type="domain" description="Nudix hydrolase" evidence="4">
    <location>
        <begin position="17"/>
        <end position="147"/>
    </location>
</feature>
<keyword evidence="6" id="KW-1185">Reference proteome</keyword>
<accession>A0A917PEP2</accession>
<comment type="caution">
    <text evidence="5">The sequence shown here is derived from an EMBL/GenBank/DDBJ whole genome shotgun (WGS) entry which is preliminary data.</text>
</comment>
<name>A0A917PEP2_9DEIO</name>
<dbReference type="SUPFAM" id="SSF55811">
    <property type="entry name" value="Nudix"/>
    <property type="match status" value="1"/>
</dbReference>
<evidence type="ECO:0000256" key="3">
    <source>
        <dbReference type="ARBA" id="ARBA00022842"/>
    </source>
</evidence>
<keyword evidence="3" id="KW-0460">Magnesium</keyword>
<dbReference type="Proteomes" id="UP000635726">
    <property type="component" value="Unassembled WGS sequence"/>
</dbReference>
<reference evidence="5" key="1">
    <citation type="journal article" date="2014" name="Int. J. Syst. Evol. Microbiol.">
        <title>Complete genome sequence of Corynebacterium casei LMG S-19264T (=DSM 44701T), isolated from a smear-ripened cheese.</title>
        <authorList>
            <consortium name="US DOE Joint Genome Institute (JGI-PGF)"/>
            <person name="Walter F."/>
            <person name="Albersmeier A."/>
            <person name="Kalinowski J."/>
            <person name="Ruckert C."/>
        </authorList>
    </citation>
    <scope>NUCLEOTIDE SEQUENCE</scope>
    <source>
        <strain evidence="5">JCM 14371</strain>
    </source>
</reference>
<evidence type="ECO:0000256" key="2">
    <source>
        <dbReference type="ARBA" id="ARBA00022801"/>
    </source>
</evidence>
<proteinExistence type="predicted"/>